<gene>
    <name evidence="13" type="primary">LOC129327348</name>
</gene>
<dbReference type="PROSITE" id="PS50188">
    <property type="entry name" value="B302_SPRY"/>
    <property type="match status" value="1"/>
</dbReference>
<evidence type="ECO:0000256" key="7">
    <source>
        <dbReference type="PROSITE-ProRule" id="PRU00024"/>
    </source>
</evidence>
<dbReference type="SUPFAM" id="SSF49899">
    <property type="entry name" value="Concanavalin A-like lectins/glucanases"/>
    <property type="match status" value="1"/>
</dbReference>
<dbReference type="InterPro" id="IPR013083">
    <property type="entry name" value="Znf_RING/FYVE/PHD"/>
</dbReference>
<keyword evidence="2" id="KW-0528">Neurotoxin</keyword>
<feature type="domain" description="B box-type" evidence="10">
    <location>
        <begin position="96"/>
        <end position="137"/>
    </location>
</feature>
<dbReference type="Proteomes" id="UP001190640">
    <property type="component" value="Chromosome 4"/>
</dbReference>
<feature type="domain" description="B30.2/SPRY" evidence="11">
    <location>
        <begin position="295"/>
        <end position="484"/>
    </location>
</feature>
<keyword evidence="5" id="KW-0862">Zinc</keyword>
<dbReference type="GeneID" id="129327348"/>
<dbReference type="PROSITE" id="PS50119">
    <property type="entry name" value="ZF_BBOX"/>
    <property type="match status" value="1"/>
</dbReference>
<keyword evidence="2" id="KW-0800">Toxin</keyword>
<evidence type="ECO:0000256" key="6">
    <source>
        <dbReference type="ARBA" id="ARBA00034460"/>
    </source>
</evidence>
<dbReference type="Gene3D" id="2.60.120.920">
    <property type="match status" value="1"/>
</dbReference>
<dbReference type="FunFam" id="2.60.120.920:FF:000004">
    <property type="entry name" value="Butyrophilin subfamily 1 member A1"/>
    <property type="match status" value="1"/>
</dbReference>
<dbReference type="PRINTS" id="PR01407">
    <property type="entry name" value="BUTYPHLNCDUF"/>
</dbReference>
<evidence type="ECO:0000259" key="11">
    <source>
        <dbReference type="PROSITE" id="PS50188"/>
    </source>
</evidence>
<dbReference type="Pfam" id="PF13765">
    <property type="entry name" value="PRY"/>
    <property type="match status" value="1"/>
</dbReference>
<dbReference type="SUPFAM" id="SSF57850">
    <property type="entry name" value="RING/U-box"/>
    <property type="match status" value="1"/>
</dbReference>
<dbReference type="AlphaFoldDB" id="A0AA97KVT7"/>
<dbReference type="Gene3D" id="3.30.40.10">
    <property type="entry name" value="Zinc/RING finger domain, C3HC4 (zinc finger)"/>
    <property type="match status" value="1"/>
</dbReference>
<dbReference type="InterPro" id="IPR050143">
    <property type="entry name" value="TRIM/RBCC"/>
</dbReference>
<dbReference type="InterPro" id="IPR001841">
    <property type="entry name" value="Znf_RING"/>
</dbReference>
<proteinExistence type="inferred from homology"/>
<evidence type="ECO:0000313" key="13">
    <source>
        <dbReference type="RefSeq" id="XP_054831888.1"/>
    </source>
</evidence>
<dbReference type="InterPro" id="IPR000315">
    <property type="entry name" value="Znf_B-box"/>
</dbReference>
<comment type="similarity">
    <text evidence="1">Belongs to the ohanin/vespryn family.</text>
</comment>
<evidence type="ECO:0000259" key="10">
    <source>
        <dbReference type="PROSITE" id="PS50119"/>
    </source>
</evidence>
<sequence length="484" mass="55169">MAAAGAAQELCEELTCSVCLDYFTDPVTIAECGHNFCQACLTLSWGESGAEAFCPQCRGIVQQRNPKPNRQLANVVEIVKKLRLQERRVEAKAVEGKGRTCEKHEEPLKLFCKDDQGLICVVCDRSKEHRNHDVTPVEEARQEYKDKFCDLLEVLRQERTDILAHKVNLEEESLALLEQTKSERQKAMAELRKLNEFLEEQEKLLLAQMEEVDKEIARERDEHLARLSKELSSLENLIQEMEEKIQLPASELLQDVKSTLQRYEEKEEFESPVTFSSELTRRIQSFTNINCSLENDLEQLKDALAHHLQLQKVDVILDPSTANPYLILSEDLKSVRRGSKAQELPKNPERFNLSSVVLGCEGFVRGCHFWEFSVGSEDGWSVGVARTSVRRKGLISFRPEEGVWAVGRYGESYFGLTNSPCTPLSLSAELKRIRVCLNYDEGRVAFFDGDRNTLLYEFSGASFHGETLLPFFRVFNNGYISLSL</sequence>
<keyword evidence="8" id="KW-0175">Coiled coil</keyword>
<keyword evidence="4 7" id="KW-0863">Zinc-finger</keyword>
<dbReference type="PROSITE" id="PS50089">
    <property type="entry name" value="ZF_RING_2"/>
    <property type="match status" value="1"/>
</dbReference>
<evidence type="ECO:0000256" key="2">
    <source>
        <dbReference type="ARBA" id="ARBA00022699"/>
    </source>
</evidence>
<accession>A0AA97KVT7</accession>
<dbReference type="SMART" id="SM00336">
    <property type="entry name" value="BBOX"/>
    <property type="match status" value="1"/>
</dbReference>
<dbReference type="PROSITE" id="PS00518">
    <property type="entry name" value="ZF_RING_1"/>
    <property type="match status" value="1"/>
</dbReference>
<evidence type="ECO:0000313" key="12">
    <source>
        <dbReference type="Proteomes" id="UP001190640"/>
    </source>
</evidence>
<reference evidence="13" key="1">
    <citation type="submission" date="2025-08" db="UniProtKB">
        <authorList>
            <consortium name="RefSeq"/>
        </authorList>
    </citation>
    <scope>IDENTIFICATION</scope>
    <source>
        <tissue evidence="13">Blood</tissue>
    </source>
</reference>
<dbReference type="Pfam" id="PF15227">
    <property type="entry name" value="zf-C3HC4_4"/>
    <property type="match status" value="1"/>
</dbReference>
<dbReference type="InterPro" id="IPR003877">
    <property type="entry name" value="SPRY_dom"/>
</dbReference>
<evidence type="ECO:0000256" key="4">
    <source>
        <dbReference type="ARBA" id="ARBA00022771"/>
    </source>
</evidence>
<dbReference type="SMART" id="SM00449">
    <property type="entry name" value="SPRY"/>
    <property type="match status" value="1"/>
</dbReference>
<dbReference type="InterPro" id="IPR006574">
    <property type="entry name" value="PRY"/>
</dbReference>
<dbReference type="Gene3D" id="3.30.160.60">
    <property type="entry name" value="Classic Zinc Finger"/>
    <property type="match status" value="1"/>
</dbReference>
<evidence type="ECO:0000256" key="3">
    <source>
        <dbReference type="ARBA" id="ARBA00022723"/>
    </source>
</evidence>
<dbReference type="InterPro" id="IPR001870">
    <property type="entry name" value="B30.2/SPRY"/>
</dbReference>
<feature type="domain" description="RING-type" evidence="9">
    <location>
        <begin position="16"/>
        <end position="58"/>
    </location>
</feature>
<dbReference type="InterPro" id="IPR013320">
    <property type="entry name" value="ConA-like_dom_sf"/>
</dbReference>
<protein>
    <submittedName>
        <fullName evidence="13">E3 ubiquitin-protein ligase TRIM7-like isoform X2</fullName>
    </submittedName>
</protein>
<evidence type="ECO:0000259" key="9">
    <source>
        <dbReference type="PROSITE" id="PS50089"/>
    </source>
</evidence>
<comment type="function">
    <text evidence="6">Neurotoxin that produces dose-dependent hypolocomotion and hyperalgesia in mice. May directly act on the central nervous system, as it is 6500-fold more potent when administered intracerebroventricularly than intraperitoneal.</text>
</comment>
<dbReference type="CDD" id="cd19762">
    <property type="entry name" value="Bbox2_TRIM7-like"/>
    <property type="match status" value="1"/>
</dbReference>
<dbReference type="Pfam" id="PF00643">
    <property type="entry name" value="zf-B_box"/>
    <property type="match status" value="1"/>
</dbReference>
<evidence type="ECO:0000256" key="1">
    <source>
        <dbReference type="ARBA" id="ARBA00009651"/>
    </source>
</evidence>
<dbReference type="InterPro" id="IPR017907">
    <property type="entry name" value="Znf_RING_CS"/>
</dbReference>
<keyword evidence="3" id="KW-0479">Metal-binding</keyword>
<dbReference type="PANTHER" id="PTHR24103">
    <property type="entry name" value="E3 UBIQUITIN-PROTEIN LIGASE TRIM"/>
    <property type="match status" value="1"/>
</dbReference>
<dbReference type="SMART" id="SM00589">
    <property type="entry name" value="PRY"/>
    <property type="match status" value="1"/>
</dbReference>
<feature type="coiled-coil region" evidence="8">
    <location>
        <begin position="152"/>
        <end position="244"/>
    </location>
</feature>
<dbReference type="RefSeq" id="XP_054831888.1">
    <property type="nucleotide sequence ID" value="XM_054975913.1"/>
</dbReference>
<evidence type="ECO:0000256" key="8">
    <source>
        <dbReference type="SAM" id="Coils"/>
    </source>
</evidence>
<dbReference type="GO" id="GO:0008270">
    <property type="term" value="F:zinc ion binding"/>
    <property type="evidence" value="ECO:0007669"/>
    <property type="project" value="UniProtKB-KW"/>
</dbReference>
<organism evidence="12 13">
    <name type="scientific">Eublepharis macularius</name>
    <name type="common">Leopard gecko</name>
    <name type="synonym">Cyrtodactylus macularius</name>
    <dbReference type="NCBI Taxonomy" id="481883"/>
    <lineage>
        <taxon>Eukaryota</taxon>
        <taxon>Metazoa</taxon>
        <taxon>Chordata</taxon>
        <taxon>Craniata</taxon>
        <taxon>Vertebrata</taxon>
        <taxon>Euteleostomi</taxon>
        <taxon>Lepidosauria</taxon>
        <taxon>Squamata</taxon>
        <taxon>Bifurcata</taxon>
        <taxon>Gekkota</taxon>
        <taxon>Eublepharidae</taxon>
        <taxon>Eublepharinae</taxon>
        <taxon>Eublepharis</taxon>
    </lineage>
</organism>
<dbReference type="SMART" id="SM00184">
    <property type="entry name" value="RING"/>
    <property type="match status" value="1"/>
</dbReference>
<dbReference type="InterPro" id="IPR003879">
    <property type="entry name" value="Butyrophylin_SPRY"/>
</dbReference>
<evidence type="ECO:0000256" key="5">
    <source>
        <dbReference type="ARBA" id="ARBA00022833"/>
    </source>
</evidence>
<keyword evidence="12" id="KW-1185">Reference proteome</keyword>
<dbReference type="CDD" id="cd12888">
    <property type="entry name" value="SPRY_PRY_TRIM7_like"/>
    <property type="match status" value="1"/>
</dbReference>
<dbReference type="Pfam" id="PF00622">
    <property type="entry name" value="SPRY"/>
    <property type="match status" value="1"/>
</dbReference>
<dbReference type="CDD" id="cd16594">
    <property type="entry name" value="RING-HC_TRIM7-like_C-IV"/>
    <property type="match status" value="1"/>
</dbReference>
<name>A0AA97KVT7_EUBMA</name>
<dbReference type="InterPro" id="IPR043136">
    <property type="entry name" value="B30.2/SPRY_sf"/>
</dbReference>
<dbReference type="SUPFAM" id="SSF57845">
    <property type="entry name" value="B-box zinc-binding domain"/>
    <property type="match status" value="1"/>
</dbReference>